<keyword evidence="2" id="KW-1003">Cell membrane</keyword>
<feature type="transmembrane region" description="Helical" evidence="13">
    <location>
        <begin position="139"/>
        <end position="160"/>
    </location>
</feature>
<dbReference type="GO" id="GO:0004930">
    <property type="term" value="F:G protein-coupled receptor activity"/>
    <property type="evidence" value="ECO:0007669"/>
    <property type="project" value="UniProtKB-KW"/>
</dbReference>
<dbReference type="PANTHER" id="PTHR45695">
    <property type="entry name" value="LEUCOKININ RECEPTOR-RELATED"/>
    <property type="match status" value="1"/>
</dbReference>
<dbReference type="InterPro" id="IPR000405">
    <property type="entry name" value="Galanin_rcpt"/>
</dbReference>
<keyword evidence="3 11" id="KW-0812">Transmembrane</keyword>
<dbReference type="GO" id="GO:0005886">
    <property type="term" value="C:plasma membrane"/>
    <property type="evidence" value="ECO:0007669"/>
    <property type="project" value="UniProtKB-SubCell"/>
</dbReference>
<dbReference type="InterPro" id="IPR000276">
    <property type="entry name" value="GPCR_Rhodpsn"/>
</dbReference>
<feature type="transmembrane region" description="Helical" evidence="13">
    <location>
        <begin position="230"/>
        <end position="255"/>
    </location>
</feature>
<evidence type="ECO:0000256" key="7">
    <source>
        <dbReference type="ARBA" id="ARBA00023157"/>
    </source>
</evidence>
<evidence type="ECO:0000256" key="10">
    <source>
        <dbReference type="ARBA" id="ARBA00023224"/>
    </source>
</evidence>
<evidence type="ECO:0000259" key="14">
    <source>
        <dbReference type="PROSITE" id="PS50262"/>
    </source>
</evidence>
<evidence type="ECO:0000256" key="1">
    <source>
        <dbReference type="ARBA" id="ARBA00004651"/>
    </source>
</evidence>
<evidence type="ECO:0000256" key="3">
    <source>
        <dbReference type="ARBA" id="ARBA00022692"/>
    </source>
</evidence>
<feature type="transmembrane region" description="Helical" evidence="13">
    <location>
        <begin position="181"/>
        <end position="202"/>
    </location>
</feature>
<feature type="compositionally biased region" description="Polar residues" evidence="12">
    <location>
        <begin position="397"/>
        <end position="411"/>
    </location>
</feature>
<dbReference type="SUPFAM" id="SSF81321">
    <property type="entry name" value="Family A G protein-coupled receptor-like"/>
    <property type="match status" value="1"/>
</dbReference>
<accession>A0A6P4ZY20</accession>
<gene>
    <name evidence="16" type="primary">LOC109478653</name>
</gene>
<evidence type="ECO:0000313" key="15">
    <source>
        <dbReference type="Proteomes" id="UP000515135"/>
    </source>
</evidence>
<keyword evidence="7" id="KW-1015">Disulfide bond</keyword>
<evidence type="ECO:0000256" key="13">
    <source>
        <dbReference type="SAM" id="Phobius"/>
    </source>
</evidence>
<feature type="region of interest" description="Disordered" evidence="12">
    <location>
        <begin position="373"/>
        <end position="411"/>
    </location>
</feature>
<keyword evidence="15" id="KW-1185">Reference proteome</keyword>
<dbReference type="Pfam" id="PF00001">
    <property type="entry name" value="7tm_1"/>
    <property type="match status" value="1"/>
</dbReference>
<dbReference type="Proteomes" id="UP000515135">
    <property type="component" value="Unplaced"/>
</dbReference>
<feature type="transmembrane region" description="Helical" evidence="13">
    <location>
        <begin position="282"/>
        <end position="299"/>
    </location>
</feature>
<dbReference type="PRINTS" id="PR00237">
    <property type="entry name" value="GPCRRHODOPSN"/>
</dbReference>
<dbReference type="GeneID" id="109478653"/>
<dbReference type="FunFam" id="1.20.1070.10:FF:000593">
    <property type="entry name" value="Uncharacterized protein"/>
    <property type="match status" value="1"/>
</dbReference>
<keyword evidence="6 13" id="KW-0472">Membrane</keyword>
<evidence type="ECO:0000256" key="8">
    <source>
        <dbReference type="ARBA" id="ARBA00023170"/>
    </source>
</evidence>
<proteinExistence type="inferred from homology"/>
<keyword evidence="8 11" id="KW-0675">Receptor</keyword>
<keyword evidence="4 13" id="KW-1133">Transmembrane helix</keyword>
<evidence type="ECO:0000313" key="16">
    <source>
        <dbReference type="RefSeq" id="XP_019635877.1"/>
    </source>
</evidence>
<evidence type="ECO:0000256" key="5">
    <source>
        <dbReference type="ARBA" id="ARBA00023040"/>
    </source>
</evidence>
<dbReference type="OrthoDB" id="2132067at2759"/>
<comment type="subcellular location">
    <subcellularLocation>
        <location evidence="1">Cell membrane</location>
        <topology evidence="1">Multi-pass membrane protein</topology>
    </subcellularLocation>
</comment>
<organism evidence="15 16">
    <name type="scientific">Branchiostoma belcheri</name>
    <name type="common">Amphioxus</name>
    <dbReference type="NCBI Taxonomy" id="7741"/>
    <lineage>
        <taxon>Eukaryota</taxon>
        <taxon>Metazoa</taxon>
        <taxon>Chordata</taxon>
        <taxon>Cephalochordata</taxon>
        <taxon>Leptocardii</taxon>
        <taxon>Amphioxiformes</taxon>
        <taxon>Branchiostomatidae</taxon>
        <taxon>Branchiostoma</taxon>
    </lineage>
</organism>
<reference evidence="16" key="1">
    <citation type="submission" date="2025-08" db="UniProtKB">
        <authorList>
            <consortium name="RefSeq"/>
        </authorList>
    </citation>
    <scope>IDENTIFICATION</scope>
    <source>
        <tissue evidence="16">Gonad</tissue>
    </source>
</reference>
<evidence type="ECO:0000256" key="2">
    <source>
        <dbReference type="ARBA" id="ARBA00022475"/>
    </source>
</evidence>
<dbReference type="PRINTS" id="PR00663">
    <property type="entry name" value="GALANINR"/>
</dbReference>
<feature type="transmembrane region" description="Helical" evidence="13">
    <location>
        <begin position="102"/>
        <end position="127"/>
    </location>
</feature>
<dbReference type="PROSITE" id="PS50262">
    <property type="entry name" value="G_PROTEIN_RECEP_F1_2"/>
    <property type="match status" value="1"/>
</dbReference>
<dbReference type="SMART" id="SM01381">
    <property type="entry name" value="7TM_GPCR_Srsx"/>
    <property type="match status" value="1"/>
</dbReference>
<protein>
    <submittedName>
        <fullName evidence="16">G-protein coupled receptor 54-like</fullName>
    </submittedName>
</protein>
<dbReference type="KEGG" id="bbel:109478653"/>
<feature type="transmembrane region" description="Helical" evidence="13">
    <location>
        <begin position="319"/>
        <end position="344"/>
    </location>
</feature>
<feature type="transmembrane region" description="Helical" evidence="13">
    <location>
        <begin position="65"/>
        <end position="90"/>
    </location>
</feature>
<dbReference type="CDD" id="cd15095">
    <property type="entry name" value="7tmA_KiSS1R"/>
    <property type="match status" value="1"/>
</dbReference>
<sequence>MSGLFENGSLFGIGDVLPTELVPDTSTEAYNYNASGKDELTGNLSLSTSGTTAAVGAPDLGPEAYVVPTVFAIICAIGIAGNALVIYVVWRYQQMKSVTNYYIVNLAIADIAFLVCCVPFSASVFATTSWNYGLFMCKFVNYFMLVTVLATCLTLAALSFDRYLAIVHPVSSLVYRTKGKAKAISACIWLGSFLASIPVAVYQTEVKGYWYGPQTYCRRQFPSLEAAQGFMVYTVLMSYVIPLMVSATSYILILLRLRRPAVQPEGNNAVIQAHQAQQKRKVAMMVATVVLLFTLSWLPNHVLNLWRLFDHNAPMTPTIHYIKVVALCLSYANSSVNPIVYSFMGEDFRKNFKKAFPKCFKINAVAPANDQLQLAVPGPSGNNKAGNATPDEAGPSTLKTSSTSKDMQTSA</sequence>
<dbReference type="AlphaFoldDB" id="A0A6P4ZY20"/>
<evidence type="ECO:0000256" key="6">
    <source>
        <dbReference type="ARBA" id="ARBA00023136"/>
    </source>
</evidence>
<name>A0A6P4ZY20_BRABE</name>
<dbReference type="PANTHER" id="PTHR45695:SF23">
    <property type="entry name" value="GALANIN-LIKE G-PROTEIN COUPLED RECEPTOR NPR-9"/>
    <property type="match status" value="1"/>
</dbReference>
<evidence type="ECO:0000256" key="12">
    <source>
        <dbReference type="SAM" id="MobiDB-lite"/>
    </source>
</evidence>
<evidence type="ECO:0000256" key="9">
    <source>
        <dbReference type="ARBA" id="ARBA00023180"/>
    </source>
</evidence>
<feature type="domain" description="G-protein coupled receptors family 1 profile" evidence="14">
    <location>
        <begin position="81"/>
        <end position="341"/>
    </location>
</feature>
<keyword evidence="9" id="KW-0325">Glycoprotein</keyword>
<keyword evidence="10 11" id="KW-0807">Transducer</keyword>
<evidence type="ECO:0000256" key="11">
    <source>
        <dbReference type="RuleBase" id="RU000688"/>
    </source>
</evidence>
<comment type="similarity">
    <text evidence="11">Belongs to the G-protein coupled receptor 1 family.</text>
</comment>
<dbReference type="InterPro" id="IPR017452">
    <property type="entry name" value="GPCR_Rhodpsn_7TM"/>
</dbReference>
<dbReference type="Gene3D" id="1.20.1070.10">
    <property type="entry name" value="Rhodopsin 7-helix transmembrane proteins"/>
    <property type="match status" value="1"/>
</dbReference>
<dbReference type="PROSITE" id="PS00237">
    <property type="entry name" value="G_PROTEIN_RECEP_F1_1"/>
    <property type="match status" value="1"/>
</dbReference>
<dbReference type="RefSeq" id="XP_019635877.1">
    <property type="nucleotide sequence ID" value="XM_019780318.1"/>
</dbReference>
<evidence type="ECO:0000256" key="4">
    <source>
        <dbReference type="ARBA" id="ARBA00022989"/>
    </source>
</evidence>
<keyword evidence="5 11" id="KW-0297">G-protein coupled receptor</keyword>